<dbReference type="Gene3D" id="1.20.1260.10">
    <property type="match status" value="1"/>
</dbReference>
<dbReference type="EMBL" id="JAGFBV010000015">
    <property type="protein sequence ID" value="MBP4138563.1"/>
    <property type="molecule type" value="Genomic_DNA"/>
</dbReference>
<organism evidence="2 3">
    <name type="scientific">Flavobacterium geliluteum</name>
    <dbReference type="NCBI Taxonomy" id="2816120"/>
    <lineage>
        <taxon>Bacteria</taxon>
        <taxon>Pseudomonadati</taxon>
        <taxon>Bacteroidota</taxon>
        <taxon>Flavobacteriia</taxon>
        <taxon>Flavobacteriales</taxon>
        <taxon>Flavobacteriaceae</taxon>
        <taxon>Flavobacterium</taxon>
    </lineage>
</organism>
<dbReference type="CDD" id="cd00657">
    <property type="entry name" value="Ferritin_like"/>
    <property type="match status" value="1"/>
</dbReference>
<sequence>MLKISPKFVNSIINAESLEELFPLLQNAIELEHATIPPYLTALFSFKPNTEAEIRKVIHSIVIEEMLHMTIAANILNALGGKPDISNPNFVPNYPTHLPMGIGEGLIVGIEKYSPELVKNVFMEIEEPENPIVYEKTAKKSALPTFRTIGEFYMALQKKIDELAPEKLPGDPARQVTSSFFDSNLLYPILTKHDAMSAINIIVEQGEGTTTSPIDEEGELAHYYRFQELYVGKELVKNPTAPNGYSFSGPVIPFHPNNVQPIFPNTKANMLPEGSEERRQVDIFNNSYSDLLNGLHRTFNGEPEYLNNTIGVMFDLRLTSQKLAEMPFPGKKGYTIGPSYEFTKTLSEHEILS</sequence>
<dbReference type="InterPro" id="IPR009078">
    <property type="entry name" value="Ferritin-like_SF"/>
</dbReference>
<name>A0A940XG08_9FLAO</name>
<dbReference type="PANTHER" id="PTHR34400:SF4">
    <property type="entry name" value="MEMBRANE PROTEIN"/>
    <property type="match status" value="1"/>
</dbReference>
<feature type="domain" description="Iminophenyl-pyruvate dimer synthase" evidence="1">
    <location>
        <begin position="25"/>
        <end position="230"/>
    </location>
</feature>
<dbReference type="AlphaFoldDB" id="A0A940XG08"/>
<accession>A0A940XG08</accession>
<dbReference type="Pfam" id="PF12902">
    <property type="entry name" value="Ferritin-like"/>
    <property type="match status" value="1"/>
</dbReference>
<proteinExistence type="predicted"/>
<keyword evidence="3" id="KW-1185">Reference proteome</keyword>
<dbReference type="InterPro" id="IPR026820">
    <property type="entry name" value="VioB/RebD_dom"/>
</dbReference>
<evidence type="ECO:0000313" key="2">
    <source>
        <dbReference type="EMBL" id="MBP4138563.1"/>
    </source>
</evidence>
<dbReference type="RefSeq" id="WP_210666556.1">
    <property type="nucleotide sequence ID" value="NZ_JAGFBV010000015.1"/>
</dbReference>
<gene>
    <name evidence="2" type="ORF">J3495_10725</name>
</gene>
<protein>
    <submittedName>
        <fullName evidence="2">Ferritin-like protein</fullName>
    </submittedName>
</protein>
<comment type="caution">
    <text evidence="2">The sequence shown here is derived from an EMBL/GenBank/DDBJ whole genome shotgun (WGS) entry which is preliminary data.</text>
</comment>
<reference evidence="2 3" key="1">
    <citation type="submission" date="2021-03" db="EMBL/GenBank/DDBJ databases">
        <title>Flavobacterium Flabelliformis Sp. Nov. And Flavobacterium Geliluteum Sp. Nov., Two Novel Multidrug Resistant Psychrophilic Species Isolated From Antarctica.</title>
        <authorList>
            <person name="Kralova S."/>
            <person name="Busse H.J."/>
            <person name="Bezdicek M."/>
            <person name="Nykrynova M."/>
            <person name="Kroupova E."/>
            <person name="Krsek D."/>
            <person name="Sedlacek I."/>
        </authorList>
    </citation>
    <scope>NUCLEOTIDE SEQUENCE [LARGE SCALE GENOMIC DNA]</scope>
    <source>
        <strain evidence="2 3">P7388</strain>
    </source>
</reference>
<dbReference type="PANTHER" id="PTHR34400">
    <property type="match status" value="1"/>
</dbReference>
<dbReference type="Proteomes" id="UP000675047">
    <property type="component" value="Unassembled WGS sequence"/>
</dbReference>
<evidence type="ECO:0000259" key="1">
    <source>
        <dbReference type="Pfam" id="PF12902"/>
    </source>
</evidence>
<dbReference type="InterPro" id="IPR012347">
    <property type="entry name" value="Ferritin-like"/>
</dbReference>
<evidence type="ECO:0000313" key="3">
    <source>
        <dbReference type="Proteomes" id="UP000675047"/>
    </source>
</evidence>
<dbReference type="SUPFAM" id="SSF47240">
    <property type="entry name" value="Ferritin-like"/>
    <property type="match status" value="1"/>
</dbReference>